<reference evidence="3" key="1">
    <citation type="submission" date="2017-04" db="EMBL/GenBank/DDBJ databases">
        <authorList>
            <person name="Varghese N."/>
            <person name="Submissions S."/>
        </authorList>
    </citation>
    <scope>NUCLEOTIDE SEQUENCE [LARGE SCALE GENOMIC DNA]</scope>
</reference>
<feature type="transmembrane region" description="Helical" evidence="1">
    <location>
        <begin position="394"/>
        <end position="411"/>
    </location>
</feature>
<feature type="transmembrane region" description="Helical" evidence="1">
    <location>
        <begin position="188"/>
        <end position="210"/>
    </location>
</feature>
<proteinExistence type="predicted"/>
<feature type="transmembrane region" description="Helical" evidence="1">
    <location>
        <begin position="368"/>
        <end position="388"/>
    </location>
</feature>
<name>A0A1Y6EUN2_9GAMM</name>
<keyword evidence="1" id="KW-0472">Membrane</keyword>
<organism evidence="2 3">
    <name type="scientific">Pseudidiomarina planktonica</name>
    <dbReference type="NCBI Taxonomy" id="1323738"/>
    <lineage>
        <taxon>Bacteria</taxon>
        <taxon>Pseudomonadati</taxon>
        <taxon>Pseudomonadota</taxon>
        <taxon>Gammaproteobacteria</taxon>
        <taxon>Alteromonadales</taxon>
        <taxon>Idiomarinaceae</taxon>
        <taxon>Pseudidiomarina</taxon>
    </lineage>
</organism>
<feature type="transmembrane region" description="Helical" evidence="1">
    <location>
        <begin position="335"/>
        <end position="356"/>
    </location>
</feature>
<dbReference type="EMBL" id="FXWH01000001">
    <property type="protein sequence ID" value="SMQ66415.1"/>
    <property type="molecule type" value="Genomic_DNA"/>
</dbReference>
<dbReference type="InterPro" id="IPR005625">
    <property type="entry name" value="PepSY-ass_TM"/>
</dbReference>
<feature type="transmembrane region" description="Helical" evidence="1">
    <location>
        <begin position="449"/>
        <end position="468"/>
    </location>
</feature>
<dbReference type="AlphaFoldDB" id="A0A1Y6EUN2"/>
<keyword evidence="1" id="KW-1133">Transmembrane helix</keyword>
<dbReference type="Pfam" id="PF03929">
    <property type="entry name" value="PepSY_TM"/>
    <property type="match status" value="1"/>
</dbReference>
<evidence type="ECO:0000256" key="1">
    <source>
        <dbReference type="SAM" id="Phobius"/>
    </source>
</evidence>
<feature type="transmembrane region" description="Helical" evidence="1">
    <location>
        <begin position="423"/>
        <end position="443"/>
    </location>
</feature>
<keyword evidence="3" id="KW-1185">Reference proteome</keyword>
<evidence type="ECO:0000313" key="3">
    <source>
        <dbReference type="Proteomes" id="UP000194450"/>
    </source>
</evidence>
<feature type="transmembrane region" description="Helical" evidence="1">
    <location>
        <begin position="20"/>
        <end position="40"/>
    </location>
</feature>
<feature type="transmembrane region" description="Helical" evidence="1">
    <location>
        <begin position="136"/>
        <end position="158"/>
    </location>
</feature>
<dbReference type="OrthoDB" id="5294804at2"/>
<dbReference type="PANTHER" id="PTHR34219:SF8">
    <property type="entry name" value="PEPSY DOMAIN-CONTAINING PROTEIN"/>
    <property type="match status" value="1"/>
</dbReference>
<accession>A0A1Y6EUN2</accession>
<protein>
    <submittedName>
        <fullName evidence="2">Uncharacterized iron-regulated membrane protein</fullName>
    </submittedName>
</protein>
<dbReference type="RefSeq" id="WP_086434578.1">
    <property type="nucleotide sequence ID" value="NZ_FXWH01000001.1"/>
</dbReference>
<sequence length="476" mass="52589">MKLSVSPALSKRSLKSHSWLGLLVSVLMFLVCFSGTVAVFSQEIQRWEQPFVYESLDYQASTIQTAYETLLNEHPEQLSDHIIIRLPTPDLPRTSITTDHQSWFINEDGSLGAIKSQPFTDFIATLHEALHLPETYGLVLVSLMGALLSALIISGVMAHRRIFKDAFSFRGKSNPQAREIDLHNRLSVWGLPFHLMIALTGAYFGLASYLTGFYSDALYDSDPMALFADLYGDIPQLTDQPLVLDIPRAMEQLKEVSPGTQPVFITVEEVGTESQYMLIGSQHMDKLIYSEQYRFDASGNYMNKVGYADGEPGQGAVFSVYRLHFGHFGSEFVKVLYGLLGLALTVICVSGINLWLQKRGKRDALNNLWLGIVWGSPAALAAAGVAQIGLQVSATPVFWLGILAAMAYAQWRNAHAQVRSQLIGLTILALVSLVLVHLFRFGASALEPISILVNSCLLGVALLLIWYWQKTGATDA</sequence>
<dbReference type="PANTHER" id="PTHR34219">
    <property type="entry name" value="IRON-REGULATED INNER MEMBRANE PROTEIN-RELATED"/>
    <property type="match status" value="1"/>
</dbReference>
<dbReference type="Proteomes" id="UP000194450">
    <property type="component" value="Unassembled WGS sequence"/>
</dbReference>
<keyword evidence="1" id="KW-0812">Transmembrane</keyword>
<evidence type="ECO:0000313" key="2">
    <source>
        <dbReference type="EMBL" id="SMQ66415.1"/>
    </source>
</evidence>
<gene>
    <name evidence="2" type="ORF">SAMN06297229_1517</name>
</gene>